<reference evidence="1 2" key="1">
    <citation type="submission" date="2015-01" db="EMBL/GenBank/DDBJ databases">
        <title>Evolution of Trichinella species and genotypes.</title>
        <authorList>
            <person name="Korhonen P.K."/>
            <person name="Edoardo P."/>
            <person name="Giuseppe L.R."/>
            <person name="Gasser R.B."/>
        </authorList>
    </citation>
    <scope>NUCLEOTIDE SEQUENCE [LARGE SCALE GENOMIC DNA]</scope>
    <source>
        <strain evidence="1">ISS3</strain>
    </source>
</reference>
<dbReference type="InParanoid" id="A0A0V1BKL4"/>
<accession>A0A0V1BKL4</accession>
<sequence length="63" mass="7083">MFTNLTQVPAMCEINIHTCIQQLKGYFSVDSTQSKLKSSIEKGIRNRVRNANAIRNNMKIAVG</sequence>
<keyword evidence="2" id="KW-1185">Reference proteome</keyword>
<dbReference type="AlphaFoldDB" id="A0A0V1BKL4"/>
<gene>
    <name evidence="1" type="ORF">T01_3719</name>
</gene>
<comment type="caution">
    <text evidence="1">The sequence shown here is derived from an EMBL/GenBank/DDBJ whole genome shotgun (WGS) entry which is preliminary data.</text>
</comment>
<protein>
    <submittedName>
        <fullName evidence="1">Uncharacterized protein</fullName>
    </submittedName>
</protein>
<dbReference type="Proteomes" id="UP000054776">
    <property type="component" value="Unassembled WGS sequence"/>
</dbReference>
<organism evidence="1 2">
    <name type="scientific">Trichinella spiralis</name>
    <name type="common">Trichina worm</name>
    <dbReference type="NCBI Taxonomy" id="6334"/>
    <lineage>
        <taxon>Eukaryota</taxon>
        <taxon>Metazoa</taxon>
        <taxon>Ecdysozoa</taxon>
        <taxon>Nematoda</taxon>
        <taxon>Enoplea</taxon>
        <taxon>Dorylaimia</taxon>
        <taxon>Trichinellida</taxon>
        <taxon>Trichinellidae</taxon>
        <taxon>Trichinella</taxon>
    </lineage>
</organism>
<dbReference type="EMBL" id="JYDH01000034">
    <property type="protein sequence ID" value="KRY37362.1"/>
    <property type="molecule type" value="Genomic_DNA"/>
</dbReference>
<name>A0A0V1BKL4_TRISP</name>
<evidence type="ECO:0000313" key="2">
    <source>
        <dbReference type="Proteomes" id="UP000054776"/>
    </source>
</evidence>
<proteinExistence type="predicted"/>
<evidence type="ECO:0000313" key="1">
    <source>
        <dbReference type="EMBL" id="KRY37362.1"/>
    </source>
</evidence>